<dbReference type="Pfam" id="PF00392">
    <property type="entry name" value="GntR"/>
    <property type="match status" value="1"/>
</dbReference>
<evidence type="ECO:0000256" key="8">
    <source>
        <dbReference type="ARBA" id="ARBA00023015"/>
    </source>
</evidence>
<keyword evidence="9" id="KW-0238">DNA-binding</keyword>
<feature type="domain" description="HTH gntR-type" evidence="11">
    <location>
        <begin position="12"/>
        <end position="80"/>
    </location>
</feature>
<dbReference type="InterPro" id="IPR015421">
    <property type="entry name" value="PyrdxlP-dep_Trfase_major"/>
</dbReference>
<evidence type="ECO:0000256" key="4">
    <source>
        <dbReference type="ARBA" id="ARBA00011738"/>
    </source>
</evidence>
<reference evidence="12" key="1">
    <citation type="submission" date="2020-12" db="EMBL/GenBank/DDBJ databases">
        <authorList>
            <person name="Huq M.A."/>
        </authorList>
    </citation>
    <scope>NUCLEOTIDE SEQUENCE</scope>
    <source>
        <strain evidence="12">MAHUQ-46</strain>
    </source>
</reference>
<dbReference type="InterPro" id="IPR015422">
    <property type="entry name" value="PyrdxlP-dep_Trfase_small"/>
</dbReference>
<comment type="similarity">
    <text evidence="3">Belongs to the class-I pyridoxal-phosphate-dependent aminotransferase family.</text>
</comment>
<dbReference type="Gene3D" id="3.90.1150.10">
    <property type="entry name" value="Aspartate Aminotransferase, domain 1"/>
    <property type="match status" value="1"/>
</dbReference>
<dbReference type="Gene3D" id="3.40.640.10">
    <property type="entry name" value="Type I PLP-dependent aspartate aminotransferase-like (Major domain)"/>
    <property type="match status" value="1"/>
</dbReference>
<accession>A0A934JCJ2</accession>
<proteinExistence type="inferred from homology"/>
<dbReference type="InterPro" id="IPR051446">
    <property type="entry name" value="HTH_trans_reg/aminotransferase"/>
</dbReference>
<dbReference type="InterPro" id="IPR000524">
    <property type="entry name" value="Tscrpt_reg_HTH_GntR"/>
</dbReference>
<dbReference type="PANTHER" id="PTHR46577:SF1">
    <property type="entry name" value="HTH-TYPE TRANSCRIPTIONAL REGULATORY PROTEIN GABR"/>
    <property type="match status" value="1"/>
</dbReference>
<keyword evidence="10" id="KW-0804">Transcription</keyword>
<dbReference type="FunFam" id="3.40.640.10:FF:000053">
    <property type="entry name" value="Aminotransferase, class I"/>
    <property type="match status" value="1"/>
</dbReference>
<dbReference type="GO" id="GO:0030170">
    <property type="term" value="F:pyridoxal phosphate binding"/>
    <property type="evidence" value="ECO:0007669"/>
    <property type="project" value="InterPro"/>
</dbReference>
<evidence type="ECO:0000256" key="7">
    <source>
        <dbReference type="ARBA" id="ARBA00022898"/>
    </source>
</evidence>
<keyword evidence="13" id="KW-1185">Reference proteome</keyword>
<dbReference type="GO" id="GO:0008483">
    <property type="term" value="F:transaminase activity"/>
    <property type="evidence" value="ECO:0007669"/>
    <property type="project" value="UniProtKB-KW"/>
</dbReference>
<dbReference type="InterPro" id="IPR036388">
    <property type="entry name" value="WH-like_DNA-bd_sf"/>
</dbReference>
<dbReference type="EMBL" id="JAELUP010000117">
    <property type="protein sequence ID" value="MBJ6364310.1"/>
    <property type="molecule type" value="Genomic_DNA"/>
</dbReference>
<dbReference type="CDD" id="cd07377">
    <property type="entry name" value="WHTH_GntR"/>
    <property type="match status" value="1"/>
</dbReference>
<keyword evidence="5 12" id="KW-0032">Aminotransferase</keyword>
<organism evidence="12 13">
    <name type="scientific">Paenibacillus roseus</name>
    <dbReference type="NCBI Taxonomy" id="2798579"/>
    <lineage>
        <taxon>Bacteria</taxon>
        <taxon>Bacillati</taxon>
        <taxon>Bacillota</taxon>
        <taxon>Bacilli</taxon>
        <taxon>Bacillales</taxon>
        <taxon>Paenibacillaceae</taxon>
        <taxon>Paenibacillus</taxon>
    </lineage>
</organism>
<evidence type="ECO:0000256" key="10">
    <source>
        <dbReference type="ARBA" id="ARBA00023163"/>
    </source>
</evidence>
<dbReference type="SUPFAM" id="SSF46785">
    <property type="entry name" value="Winged helix' DNA-binding domain"/>
    <property type="match status" value="1"/>
</dbReference>
<evidence type="ECO:0000256" key="6">
    <source>
        <dbReference type="ARBA" id="ARBA00022679"/>
    </source>
</evidence>
<evidence type="ECO:0000256" key="1">
    <source>
        <dbReference type="ARBA" id="ARBA00001933"/>
    </source>
</evidence>
<evidence type="ECO:0000256" key="5">
    <source>
        <dbReference type="ARBA" id="ARBA00022576"/>
    </source>
</evidence>
<keyword evidence="6" id="KW-0808">Transferase</keyword>
<name>A0A934JCJ2_9BACL</name>
<dbReference type="CDD" id="cd00609">
    <property type="entry name" value="AAT_like"/>
    <property type="match status" value="1"/>
</dbReference>
<dbReference type="PANTHER" id="PTHR46577">
    <property type="entry name" value="HTH-TYPE TRANSCRIPTIONAL REGULATORY PROTEIN GABR"/>
    <property type="match status" value="1"/>
</dbReference>
<dbReference type="PROSITE" id="PS50949">
    <property type="entry name" value="HTH_GNTR"/>
    <property type="match status" value="1"/>
</dbReference>
<dbReference type="AlphaFoldDB" id="A0A934JCJ2"/>
<comment type="cofactor">
    <cofactor evidence="1">
        <name>pyridoxal 5'-phosphate</name>
        <dbReference type="ChEBI" id="CHEBI:597326"/>
    </cofactor>
</comment>
<keyword evidence="7" id="KW-0663">Pyridoxal phosphate</keyword>
<dbReference type="InterPro" id="IPR004839">
    <property type="entry name" value="Aminotransferase_I/II_large"/>
</dbReference>
<comment type="caution">
    <text evidence="12">The sequence shown here is derived from an EMBL/GenBank/DDBJ whole genome shotgun (WGS) entry which is preliminary data.</text>
</comment>
<dbReference type="InterPro" id="IPR015424">
    <property type="entry name" value="PyrdxlP-dep_Trfase"/>
</dbReference>
<dbReference type="SUPFAM" id="SSF53383">
    <property type="entry name" value="PLP-dependent transferases"/>
    <property type="match status" value="1"/>
</dbReference>
<evidence type="ECO:0000256" key="9">
    <source>
        <dbReference type="ARBA" id="ARBA00023125"/>
    </source>
</evidence>
<dbReference type="GO" id="GO:0003700">
    <property type="term" value="F:DNA-binding transcription factor activity"/>
    <property type="evidence" value="ECO:0007669"/>
    <property type="project" value="InterPro"/>
</dbReference>
<evidence type="ECO:0000259" key="11">
    <source>
        <dbReference type="PROSITE" id="PS50949"/>
    </source>
</evidence>
<protein>
    <submittedName>
        <fullName evidence="12">PLP-dependent aminotransferase family protein</fullName>
    </submittedName>
</protein>
<comment type="subunit">
    <text evidence="4">Homodimer.</text>
</comment>
<evidence type="ECO:0000256" key="3">
    <source>
        <dbReference type="ARBA" id="ARBA00007441"/>
    </source>
</evidence>
<dbReference type="InterPro" id="IPR036390">
    <property type="entry name" value="WH_DNA-bd_sf"/>
</dbReference>
<dbReference type="Pfam" id="PF00155">
    <property type="entry name" value="Aminotran_1_2"/>
    <property type="match status" value="1"/>
</dbReference>
<dbReference type="Proteomes" id="UP000640274">
    <property type="component" value="Unassembled WGS sequence"/>
</dbReference>
<dbReference type="Gene3D" id="1.10.10.10">
    <property type="entry name" value="Winged helix-like DNA-binding domain superfamily/Winged helix DNA-binding domain"/>
    <property type="match status" value="1"/>
</dbReference>
<evidence type="ECO:0000256" key="2">
    <source>
        <dbReference type="ARBA" id="ARBA00005384"/>
    </source>
</evidence>
<keyword evidence="8" id="KW-0805">Transcription regulation</keyword>
<dbReference type="SMART" id="SM00345">
    <property type="entry name" value="HTH_GNTR"/>
    <property type="match status" value="1"/>
</dbReference>
<sequence length="488" mass="56420">MIYNRGTKEASVLLFKQVYDYLLERIQRGEWKEGEKLPSIRALSAELHVHRLTVFKAYQLLKKNSKVYVKDKQGYYVRSTVSESVHPRQDPIIRGFVQGSSLSEIRDVKADYTFSIALLDPNLLPNHYFSEYVKKVFDLYPKVLGTYSTIQGDEELREALSHYFTEKHRFYLSSDELLVTSGSQEAIDLIARVIVKPRDIVLLERPTYSPAIDVFTRQGARILPVEIHRQGYDLEEVERLMKQYKPRLFYLNPTFHNPTGYTVPAEQRKKLVELAQKYRCLLIEDDPYRDIYFDKEPPLPMFAYDTSGYVIYVRSFSKYVAPGLGIAVVACRPAVMKELLRAKSLSDSGTPLLNQKIFLRYFFSERLQQHLAKLRIALAVRKEIMEQELTDTGCSWESPSGGFNLWVRLPGHVHLETLLEASTASSITFVPGCICDPLKEYRSWIRISYSFLNEQQIREGMSRFKGLFRQNVAASALAFMLPNRDNKA</sequence>
<dbReference type="GO" id="GO:0003677">
    <property type="term" value="F:DNA binding"/>
    <property type="evidence" value="ECO:0007669"/>
    <property type="project" value="UniProtKB-KW"/>
</dbReference>
<evidence type="ECO:0000313" key="13">
    <source>
        <dbReference type="Proteomes" id="UP000640274"/>
    </source>
</evidence>
<evidence type="ECO:0000313" key="12">
    <source>
        <dbReference type="EMBL" id="MBJ6364310.1"/>
    </source>
</evidence>
<comment type="similarity">
    <text evidence="2">In the C-terminal section; belongs to the class-I pyridoxal-phosphate-dependent aminotransferase family.</text>
</comment>
<gene>
    <name evidence="12" type="ORF">JFN88_24130</name>
</gene>